<dbReference type="STRING" id="517418.Ctha_2028"/>
<sequence>MQTASKNTNTKISSNQGKPKKKSTDAEGKELKILQEVEDIFQNYLRKKGHRSTPERLKVLQEIYTSSEHLDADQIFLNLKQKGANISRATVYNTLDLLVECSLVSQNSFGHKHLHYERSYGYKTHHHIICEKCGRVLEFTSPEIDEELRQICEFHGFKLKRNNLQLFGECIYDECDHLEKRKSEDTPK</sequence>
<dbReference type="Gene3D" id="3.30.1490.190">
    <property type="match status" value="1"/>
</dbReference>
<comment type="similarity">
    <text evidence="2">Belongs to the Fur family.</text>
</comment>
<dbReference type="GO" id="GO:0005829">
    <property type="term" value="C:cytosol"/>
    <property type="evidence" value="ECO:0007669"/>
    <property type="project" value="TreeGrafter"/>
</dbReference>
<dbReference type="Pfam" id="PF01475">
    <property type="entry name" value="FUR"/>
    <property type="match status" value="1"/>
</dbReference>
<dbReference type="Proteomes" id="UP000001208">
    <property type="component" value="Chromosome"/>
</dbReference>
<evidence type="ECO:0000256" key="10">
    <source>
        <dbReference type="ARBA" id="ARBA00023125"/>
    </source>
</evidence>
<evidence type="ECO:0000256" key="1">
    <source>
        <dbReference type="ARBA" id="ARBA00004496"/>
    </source>
</evidence>
<evidence type="ECO:0000256" key="4">
    <source>
        <dbReference type="ARBA" id="ARBA00020910"/>
    </source>
</evidence>
<evidence type="ECO:0000313" key="14">
    <source>
        <dbReference type="EMBL" id="ACF14480.1"/>
    </source>
</evidence>
<dbReference type="RefSeq" id="WP_012500563.1">
    <property type="nucleotide sequence ID" value="NC_011026.1"/>
</dbReference>
<dbReference type="PANTHER" id="PTHR33202:SF2">
    <property type="entry name" value="FERRIC UPTAKE REGULATION PROTEIN"/>
    <property type="match status" value="1"/>
</dbReference>
<feature type="binding site" evidence="12">
    <location>
        <position position="133"/>
    </location>
    <ligand>
        <name>Zn(2+)</name>
        <dbReference type="ChEBI" id="CHEBI:29105"/>
    </ligand>
</feature>
<evidence type="ECO:0000256" key="6">
    <source>
        <dbReference type="ARBA" id="ARBA00022491"/>
    </source>
</evidence>
<dbReference type="eggNOG" id="COG0735">
    <property type="taxonomic scope" value="Bacteria"/>
</dbReference>
<dbReference type="GO" id="GO:0000976">
    <property type="term" value="F:transcription cis-regulatory region binding"/>
    <property type="evidence" value="ECO:0007669"/>
    <property type="project" value="TreeGrafter"/>
</dbReference>
<evidence type="ECO:0000256" key="3">
    <source>
        <dbReference type="ARBA" id="ARBA00011738"/>
    </source>
</evidence>
<dbReference type="GO" id="GO:0045892">
    <property type="term" value="P:negative regulation of DNA-templated transcription"/>
    <property type="evidence" value="ECO:0007669"/>
    <property type="project" value="TreeGrafter"/>
</dbReference>
<evidence type="ECO:0000256" key="7">
    <source>
        <dbReference type="ARBA" id="ARBA00022723"/>
    </source>
</evidence>
<evidence type="ECO:0000256" key="2">
    <source>
        <dbReference type="ARBA" id="ARBA00007957"/>
    </source>
</evidence>
<dbReference type="GO" id="GO:0008270">
    <property type="term" value="F:zinc ion binding"/>
    <property type="evidence" value="ECO:0007669"/>
    <property type="project" value="TreeGrafter"/>
</dbReference>
<keyword evidence="15" id="KW-1185">Reference proteome</keyword>
<dbReference type="GO" id="GO:1900376">
    <property type="term" value="P:regulation of secondary metabolite biosynthetic process"/>
    <property type="evidence" value="ECO:0007669"/>
    <property type="project" value="TreeGrafter"/>
</dbReference>
<dbReference type="InterPro" id="IPR043135">
    <property type="entry name" value="Fur_C"/>
</dbReference>
<comment type="cofactor">
    <cofactor evidence="12">
        <name>Zn(2+)</name>
        <dbReference type="ChEBI" id="CHEBI:29105"/>
    </cofactor>
    <text evidence="12">Binds 1 zinc ion per subunit.</text>
</comment>
<dbReference type="InterPro" id="IPR036390">
    <property type="entry name" value="WH_DNA-bd_sf"/>
</dbReference>
<dbReference type="InterPro" id="IPR036388">
    <property type="entry name" value="WH-like_DNA-bd_sf"/>
</dbReference>
<keyword evidence="5" id="KW-0963">Cytoplasm</keyword>
<dbReference type="AlphaFoldDB" id="B3QUX9"/>
<evidence type="ECO:0000256" key="5">
    <source>
        <dbReference type="ARBA" id="ARBA00022490"/>
    </source>
</evidence>
<dbReference type="OrthoDB" id="8659436at2"/>
<feature type="binding site" evidence="12">
    <location>
        <position position="170"/>
    </location>
    <ligand>
        <name>Zn(2+)</name>
        <dbReference type="ChEBI" id="CHEBI:29105"/>
    </ligand>
</feature>
<comment type="subunit">
    <text evidence="3">Homodimer.</text>
</comment>
<feature type="region of interest" description="Disordered" evidence="13">
    <location>
        <begin position="1"/>
        <end position="29"/>
    </location>
</feature>
<keyword evidence="11" id="KW-0804">Transcription</keyword>
<dbReference type="SUPFAM" id="SSF46785">
    <property type="entry name" value="Winged helix' DNA-binding domain"/>
    <property type="match status" value="1"/>
</dbReference>
<reference evidence="14 15" key="1">
    <citation type="submission" date="2008-06" db="EMBL/GenBank/DDBJ databases">
        <title>Complete sequence of Chloroherpeton thalassium ATCC 35110.</title>
        <authorList>
            <consortium name="US DOE Joint Genome Institute"/>
            <person name="Lucas S."/>
            <person name="Copeland A."/>
            <person name="Lapidus A."/>
            <person name="Glavina del Rio T."/>
            <person name="Dalin E."/>
            <person name="Tice H."/>
            <person name="Bruce D."/>
            <person name="Goodwin L."/>
            <person name="Pitluck S."/>
            <person name="Schmutz J."/>
            <person name="Larimer F."/>
            <person name="Land M."/>
            <person name="Hauser L."/>
            <person name="Kyrpides N."/>
            <person name="Mikhailova N."/>
            <person name="Liu Z."/>
            <person name="Li T."/>
            <person name="Zhao F."/>
            <person name="Overmann J."/>
            <person name="Bryant D.A."/>
            <person name="Richardson P."/>
        </authorList>
    </citation>
    <scope>NUCLEOTIDE SEQUENCE [LARGE SCALE GENOMIC DNA]</scope>
    <source>
        <strain evidence="15">ATCC 35110 / GB-78</strain>
    </source>
</reference>
<proteinExistence type="inferred from homology"/>
<comment type="subcellular location">
    <subcellularLocation>
        <location evidence="1">Cytoplasm</location>
    </subcellularLocation>
</comment>
<dbReference type="PANTHER" id="PTHR33202">
    <property type="entry name" value="ZINC UPTAKE REGULATION PROTEIN"/>
    <property type="match status" value="1"/>
</dbReference>
<feature type="binding site" evidence="12">
    <location>
        <position position="175"/>
    </location>
    <ligand>
        <name>Zn(2+)</name>
        <dbReference type="ChEBI" id="CHEBI:29105"/>
    </ligand>
</feature>
<gene>
    <name evidence="14" type="ordered locus">Ctha_2028</name>
</gene>
<dbReference type="InterPro" id="IPR002481">
    <property type="entry name" value="FUR"/>
</dbReference>
<evidence type="ECO:0000256" key="11">
    <source>
        <dbReference type="ARBA" id="ARBA00023163"/>
    </source>
</evidence>
<keyword evidence="6" id="KW-0678">Repressor</keyword>
<dbReference type="GO" id="GO:0003700">
    <property type="term" value="F:DNA-binding transcription factor activity"/>
    <property type="evidence" value="ECO:0007669"/>
    <property type="project" value="InterPro"/>
</dbReference>
<keyword evidence="7 12" id="KW-0479">Metal-binding</keyword>
<feature type="binding site" evidence="12">
    <location>
        <position position="130"/>
    </location>
    <ligand>
        <name>Zn(2+)</name>
        <dbReference type="ChEBI" id="CHEBI:29105"/>
    </ligand>
</feature>
<organism evidence="14 15">
    <name type="scientific">Chloroherpeton thalassium (strain ATCC 35110 / GB-78)</name>
    <dbReference type="NCBI Taxonomy" id="517418"/>
    <lineage>
        <taxon>Bacteria</taxon>
        <taxon>Pseudomonadati</taxon>
        <taxon>Chlorobiota</taxon>
        <taxon>Chlorobiia</taxon>
        <taxon>Chlorobiales</taxon>
        <taxon>Chloroherpetonaceae</taxon>
        <taxon>Chloroherpeton</taxon>
    </lineage>
</organism>
<protein>
    <recommendedName>
        <fullName evidence="4">Ferric uptake regulation protein</fullName>
    </recommendedName>
</protein>
<dbReference type="EMBL" id="CP001100">
    <property type="protein sequence ID" value="ACF14480.1"/>
    <property type="molecule type" value="Genomic_DNA"/>
</dbReference>
<dbReference type="Gene3D" id="1.10.10.10">
    <property type="entry name" value="Winged helix-like DNA-binding domain superfamily/Winged helix DNA-binding domain"/>
    <property type="match status" value="1"/>
</dbReference>
<feature type="compositionally biased region" description="Polar residues" evidence="13">
    <location>
        <begin position="1"/>
        <end position="17"/>
    </location>
</feature>
<dbReference type="CDD" id="cd07153">
    <property type="entry name" value="Fur_like"/>
    <property type="match status" value="1"/>
</dbReference>
<evidence type="ECO:0000256" key="9">
    <source>
        <dbReference type="ARBA" id="ARBA00023015"/>
    </source>
</evidence>
<keyword evidence="8 12" id="KW-0862">Zinc</keyword>
<name>B3QUX9_CHLT3</name>
<accession>B3QUX9</accession>
<evidence type="ECO:0000256" key="12">
    <source>
        <dbReference type="PIRSR" id="PIRSR602481-1"/>
    </source>
</evidence>
<evidence type="ECO:0000256" key="13">
    <source>
        <dbReference type="SAM" id="MobiDB-lite"/>
    </source>
</evidence>
<dbReference type="HOGENOM" id="CLU_096072_3_0_10"/>
<keyword evidence="9" id="KW-0805">Transcription regulation</keyword>
<keyword evidence="10" id="KW-0238">DNA-binding</keyword>
<evidence type="ECO:0000313" key="15">
    <source>
        <dbReference type="Proteomes" id="UP000001208"/>
    </source>
</evidence>
<evidence type="ECO:0000256" key="8">
    <source>
        <dbReference type="ARBA" id="ARBA00022833"/>
    </source>
</evidence>
<dbReference type="KEGG" id="cts:Ctha_2028"/>